<accession>A0AAD7VNX4</accession>
<proteinExistence type="predicted"/>
<dbReference type="EMBL" id="JARPMG010000012">
    <property type="protein sequence ID" value="KAJ8096967.1"/>
    <property type="molecule type" value="Genomic_DNA"/>
</dbReference>
<dbReference type="SMART" id="SM00256">
    <property type="entry name" value="FBOX"/>
    <property type="match status" value="1"/>
</dbReference>
<dbReference type="Gene3D" id="1.20.1280.50">
    <property type="match status" value="1"/>
</dbReference>
<dbReference type="SUPFAM" id="SSF81383">
    <property type="entry name" value="F-box domain"/>
    <property type="match status" value="1"/>
</dbReference>
<gene>
    <name evidence="2" type="ORF">POJ06DRAFT_262124</name>
</gene>
<evidence type="ECO:0000313" key="3">
    <source>
        <dbReference type="Proteomes" id="UP001217417"/>
    </source>
</evidence>
<dbReference type="Proteomes" id="UP001217417">
    <property type="component" value="Unassembled WGS sequence"/>
</dbReference>
<organism evidence="2 3">
    <name type="scientific">Lipomyces tetrasporus</name>
    <dbReference type="NCBI Taxonomy" id="54092"/>
    <lineage>
        <taxon>Eukaryota</taxon>
        <taxon>Fungi</taxon>
        <taxon>Dikarya</taxon>
        <taxon>Ascomycota</taxon>
        <taxon>Saccharomycotina</taxon>
        <taxon>Lipomycetes</taxon>
        <taxon>Lipomycetales</taxon>
        <taxon>Lipomycetaceae</taxon>
        <taxon>Lipomyces</taxon>
    </lineage>
</organism>
<sequence>MFHLLPIEIISHVFEYLSDRDLSHLSLVNKPLLTVVRTPSTWRKRCRRWDNWENVSLLRGCRQLQHRIFGEDEDSTNWFQVYARRCKIDWSVHSLLDLYGRNVKKGYAMYGNIFGLITKYGVDALDALVAAQTGGRGLELLGSKFMASQAEGYIRRREGTKIWVKTMNRELVECNYDHFDAVYCSFAYFCGSSVSEAVIFMDTAAQSIRRNIGVANDTESSVVAKAICEHMIDECLMAVSDTPGPEPFTILARDFLFDKSKRHFWSACGIFSGIAHRLGFTCGPLGFIFIPAVVMFRNSAPDDRIYVSLVNTGKIYSKVELFGIVSKQVEGVKDSTLEMALFTTSLRRMKSLVEYNFISGNTTGGRSWDLYVSRALSIVLSPLQMLREPEFGERSIADFVAIFRRMGCRNELDIFGDGSFVESVYSKFGQECVDNYRQSFSTACQKTNAILETEEMGESGPFSEEDINRRKFKIGEIVKYNRYACHGVIVSYIAYGQALIDTLNPVHAIGPFYVVVLTTAARVCASQSSLEKVDVLSLYTRQHINTLFANIDAAVELGRYFSRFDHERGVFVDHYPDIT</sequence>
<dbReference type="InterPro" id="IPR036047">
    <property type="entry name" value="F-box-like_dom_sf"/>
</dbReference>
<name>A0AAD7VNX4_9ASCO</name>
<dbReference type="AlphaFoldDB" id="A0AAD7VNX4"/>
<dbReference type="RefSeq" id="XP_056040417.1">
    <property type="nucleotide sequence ID" value="XM_056188705.1"/>
</dbReference>
<evidence type="ECO:0000259" key="1">
    <source>
        <dbReference type="PROSITE" id="PS50181"/>
    </source>
</evidence>
<evidence type="ECO:0000313" key="2">
    <source>
        <dbReference type="EMBL" id="KAJ8096967.1"/>
    </source>
</evidence>
<dbReference type="GeneID" id="80883871"/>
<comment type="caution">
    <text evidence="2">The sequence shown here is derived from an EMBL/GenBank/DDBJ whole genome shotgun (WGS) entry which is preliminary data.</text>
</comment>
<dbReference type="InterPro" id="IPR001810">
    <property type="entry name" value="F-box_dom"/>
</dbReference>
<dbReference type="PROSITE" id="PS50181">
    <property type="entry name" value="FBOX"/>
    <property type="match status" value="1"/>
</dbReference>
<feature type="domain" description="F-box" evidence="1">
    <location>
        <begin position="1"/>
        <end position="45"/>
    </location>
</feature>
<protein>
    <recommendedName>
        <fullName evidence="1">F-box domain-containing protein</fullName>
    </recommendedName>
</protein>
<reference evidence="2" key="1">
    <citation type="submission" date="2023-03" db="EMBL/GenBank/DDBJ databases">
        <title>Near-Complete genome sequence of Lipomyces tetrasporous NRRL Y-64009, an oleaginous yeast capable of growing on lignocellulosic hydrolysates.</title>
        <authorList>
            <consortium name="Lawrence Berkeley National Laboratory"/>
            <person name="Jagtap S.S."/>
            <person name="Liu J.-J."/>
            <person name="Walukiewicz H.E."/>
            <person name="Pangilinan J."/>
            <person name="Lipzen A."/>
            <person name="Ahrendt S."/>
            <person name="Koriabine M."/>
            <person name="Cobaugh K."/>
            <person name="Salamov A."/>
            <person name="Yoshinaga Y."/>
            <person name="Ng V."/>
            <person name="Daum C."/>
            <person name="Grigoriev I.V."/>
            <person name="Slininger P.J."/>
            <person name="Dien B.S."/>
            <person name="Jin Y.-S."/>
            <person name="Rao C.V."/>
        </authorList>
    </citation>
    <scope>NUCLEOTIDE SEQUENCE</scope>
    <source>
        <strain evidence="2">NRRL Y-64009</strain>
    </source>
</reference>
<dbReference type="Pfam" id="PF12937">
    <property type="entry name" value="F-box-like"/>
    <property type="match status" value="1"/>
</dbReference>
<keyword evidence="3" id="KW-1185">Reference proteome</keyword>